<proteinExistence type="predicted"/>
<reference evidence="2 3" key="1">
    <citation type="journal article" date="2021" name="BMC Genomics">
        <title>Datura genome reveals duplications of psychoactive alkaloid biosynthetic genes and high mutation rate following tissue culture.</title>
        <authorList>
            <person name="Rajewski A."/>
            <person name="Carter-House D."/>
            <person name="Stajich J."/>
            <person name="Litt A."/>
        </authorList>
    </citation>
    <scope>NUCLEOTIDE SEQUENCE [LARGE SCALE GENOMIC DNA]</scope>
    <source>
        <strain evidence="2">AR-01</strain>
    </source>
</reference>
<name>A0ABS8TEZ8_DATST</name>
<evidence type="ECO:0000313" key="3">
    <source>
        <dbReference type="Proteomes" id="UP000823775"/>
    </source>
</evidence>
<comment type="caution">
    <text evidence="2">The sequence shown here is derived from an EMBL/GenBank/DDBJ whole genome shotgun (WGS) entry which is preliminary data.</text>
</comment>
<sequence length="273" mass="30365">MPAHTYPNKEHPKICLQIPRISLLVLCHHWRISATAAPPCRSSNPKKLPSDMVRNNTLNAIIQKAPISSKEIRPNFSSRVLPSWPDGSGNVTHSGKEQVPDNPKGSNPKNPKDKDPKNPNVKVPQNSKKQVHQNQKKQDNGKTPGKRQISPDIQKDIDEADHFIYDHPHEVTSGQNTSDDQHTIDVVPIQTIILDPKTPTVVQMSTPVACDPPNPVFVVCNFNTSVCRDFDVDEYRQVHSEDDIISDSEDEPINTTDDAHALQLIHSFGATTS</sequence>
<evidence type="ECO:0000256" key="1">
    <source>
        <dbReference type="SAM" id="MobiDB-lite"/>
    </source>
</evidence>
<dbReference type="Proteomes" id="UP000823775">
    <property type="component" value="Unassembled WGS sequence"/>
</dbReference>
<gene>
    <name evidence="2" type="ORF">HAX54_008873</name>
</gene>
<organism evidence="2 3">
    <name type="scientific">Datura stramonium</name>
    <name type="common">Jimsonweed</name>
    <name type="synonym">Common thornapple</name>
    <dbReference type="NCBI Taxonomy" id="4076"/>
    <lineage>
        <taxon>Eukaryota</taxon>
        <taxon>Viridiplantae</taxon>
        <taxon>Streptophyta</taxon>
        <taxon>Embryophyta</taxon>
        <taxon>Tracheophyta</taxon>
        <taxon>Spermatophyta</taxon>
        <taxon>Magnoliopsida</taxon>
        <taxon>eudicotyledons</taxon>
        <taxon>Gunneridae</taxon>
        <taxon>Pentapetalae</taxon>
        <taxon>asterids</taxon>
        <taxon>lamiids</taxon>
        <taxon>Solanales</taxon>
        <taxon>Solanaceae</taxon>
        <taxon>Solanoideae</taxon>
        <taxon>Datureae</taxon>
        <taxon>Datura</taxon>
    </lineage>
</organism>
<protein>
    <submittedName>
        <fullName evidence="2">Uncharacterized protein</fullName>
    </submittedName>
</protein>
<accession>A0ABS8TEZ8</accession>
<evidence type="ECO:0000313" key="2">
    <source>
        <dbReference type="EMBL" id="MCD7469708.1"/>
    </source>
</evidence>
<feature type="compositionally biased region" description="Low complexity" evidence="1">
    <location>
        <begin position="100"/>
        <end position="109"/>
    </location>
</feature>
<keyword evidence="3" id="KW-1185">Reference proteome</keyword>
<dbReference type="EMBL" id="JACEIK010001471">
    <property type="protein sequence ID" value="MCD7469708.1"/>
    <property type="molecule type" value="Genomic_DNA"/>
</dbReference>
<feature type="region of interest" description="Disordered" evidence="1">
    <location>
        <begin position="78"/>
        <end position="150"/>
    </location>
</feature>
<feature type="compositionally biased region" description="Low complexity" evidence="1">
    <location>
        <begin position="118"/>
        <end position="128"/>
    </location>
</feature>